<evidence type="ECO:0000259" key="2">
    <source>
        <dbReference type="Pfam" id="PF03099"/>
    </source>
</evidence>
<evidence type="ECO:0000313" key="4">
    <source>
        <dbReference type="Proteomes" id="UP000501466"/>
    </source>
</evidence>
<accession>A0A6F8PKB8</accession>
<dbReference type="PANTHER" id="PTHR12835">
    <property type="entry name" value="BIOTIN PROTEIN LIGASE"/>
    <property type="match status" value="1"/>
</dbReference>
<dbReference type="InterPro" id="IPR004143">
    <property type="entry name" value="BPL_LPL_catalytic"/>
</dbReference>
<dbReference type="Pfam" id="PF03099">
    <property type="entry name" value="BPL_LplA_LipB"/>
    <property type="match status" value="1"/>
</dbReference>
<dbReference type="InterPro" id="IPR004408">
    <property type="entry name" value="Biotin_CoA_COase_ligase"/>
</dbReference>
<reference evidence="4" key="1">
    <citation type="submission" date="2019-11" db="EMBL/GenBank/DDBJ databases">
        <title>Isolation and characterization of two novel species in the genus Thiomicrorhabdus.</title>
        <authorList>
            <person name="Mochizuki J."/>
            <person name="Kojima H."/>
            <person name="Fukui M."/>
        </authorList>
    </citation>
    <scope>NUCLEOTIDE SEQUENCE [LARGE SCALE GENOMIC DNA]</scope>
    <source>
        <strain evidence="4">AkT22</strain>
    </source>
</reference>
<name>A0A6F8PKB8_9GAMM</name>
<dbReference type="EMBL" id="AP021888">
    <property type="protein sequence ID" value="BBP42504.1"/>
    <property type="molecule type" value="Genomic_DNA"/>
</dbReference>
<evidence type="ECO:0000313" key="3">
    <source>
        <dbReference type="EMBL" id="BBP42504.1"/>
    </source>
</evidence>
<dbReference type="Proteomes" id="UP000501466">
    <property type="component" value="Chromosome"/>
</dbReference>
<protein>
    <recommendedName>
        <fullName evidence="2">BPL/LPL catalytic domain-containing protein</fullName>
    </recommendedName>
</protein>
<dbReference type="Gene3D" id="3.30.930.10">
    <property type="entry name" value="Bira Bifunctional Protein, Domain 2"/>
    <property type="match status" value="1"/>
</dbReference>
<keyword evidence="4" id="KW-1185">Reference proteome</keyword>
<dbReference type="AlphaFoldDB" id="A0A6F8PKB8"/>
<keyword evidence="1" id="KW-0436">Ligase</keyword>
<dbReference type="RefSeq" id="WP_173289991.1">
    <property type="nucleotide sequence ID" value="NZ_AP021888.1"/>
</dbReference>
<dbReference type="PANTHER" id="PTHR12835:SF5">
    <property type="entry name" value="BIOTIN--PROTEIN LIGASE"/>
    <property type="match status" value="1"/>
</dbReference>
<dbReference type="NCBIfam" id="TIGR00121">
    <property type="entry name" value="birA_ligase"/>
    <property type="match status" value="1"/>
</dbReference>
<proteinExistence type="predicted"/>
<organism evidence="3 4">
    <name type="scientific">Thiosulfativibrio zosterae</name>
    <dbReference type="NCBI Taxonomy" id="2675053"/>
    <lineage>
        <taxon>Bacteria</taxon>
        <taxon>Pseudomonadati</taxon>
        <taxon>Pseudomonadota</taxon>
        <taxon>Gammaproteobacteria</taxon>
        <taxon>Thiotrichales</taxon>
        <taxon>Piscirickettsiaceae</taxon>
        <taxon>Thiosulfativibrio</taxon>
    </lineage>
</organism>
<evidence type="ECO:0000256" key="1">
    <source>
        <dbReference type="ARBA" id="ARBA00022598"/>
    </source>
</evidence>
<sequence length="236" mass="26178">MITFKLQSVDSTSLFLKSYLSLNAASEAVLCASESQTAGYGQNGRNWHSNHRSLTFTLALPIDSNFVTPMISVVTACLIREVFLSFTNQQLFVKWPNDIYDEKGKISGCLIELVKSLNKQYFLNIGIGINLSQPESSSDSSYSASYLDVESKDNLLDALVAKLSLLPSITLDEYRLKLLELPTFDYFSIGQSVIVYDCDSQWPGEYLGLNPDGFPIVLINGAQQIFNSGRTSIRPT</sequence>
<dbReference type="GO" id="GO:0004077">
    <property type="term" value="F:biotin--[biotin carboxyl-carrier protein] ligase activity"/>
    <property type="evidence" value="ECO:0007669"/>
    <property type="project" value="InterPro"/>
</dbReference>
<dbReference type="InterPro" id="IPR045864">
    <property type="entry name" value="aa-tRNA-synth_II/BPL/LPL"/>
</dbReference>
<dbReference type="KEGG" id="tzo:THMIRHAT_02500"/>
<dbReference type="SUPFAM" id="SSF55681">
    <property type="entry name" value="Class II aaRS and biotin synthetases"/>
    <property type="match status" value="1"/>
</dbReference>
<dbReference type="GO" id="GO:0005737">
    <property type="term" value="C:cytoplasm"/>
    <property type="evidence" value="ECO:0007669"/>
    <property type="project" value="TreeGrafter"/>
</dbReference>
<feature type="domain" description="BPL/LPL catalytic" evidence="2">
    <location>
        <begin position="8"/>
        <end position="130"/>
    </location>
</feature>
<gene>
    <name evidence="3" type="ORF">THMIRHAT_02500</name>
</gene>